<evidence type="ECO:0000256" key="4">
    <source>
        <dbReference type="ARBA" id="ARBA00022692"/>
    </source>
</evidence>
<protein>
    <submittedName>
        <fullName evidence="8">Permease</fullName>
    </submittedName>
</protein>
<keyword evidence="9" id="KW-1185">Reference proteome</keyword>
<evidence type="ECO:0000313" key="8">
    <source>
        <dbReference type="EMBL" id="QUI25734.1"/>
    </source>
</evidence>
<keyword evidence="4 7" id="KW-0812">Transmembrane</keyword>
<keyword evidence="6 7" id="KW-0472">Membrane</keyword>
<dbReference type="InterPro" id="IPR005524">
    <property type="entry name" value="DUF318"/>
</dbReference>
<keyword evidence="5 7" id="KW-1133">Transmembrane helix</keyword>
<gene>
    <name evidence="8" type="ORF">HZI73_14420</name>
</gene>
<keyword evidence="3" id="KW-1003">Cell membrane</keyword>
<organism evidence="8 9">
    <name type="scientific">Vallitalea pronyensis</name>
    <dbReference type="NCBI Taxonomy" id="1348613"/>
    <lineage>
        <taxon>Bacteria</taxon>
        <taxon>Bacillati</taxon>
        <taxon>Bacillota</taxon>
        <taxon>Clostridia</taxon>
        <taxon>Lachnospirales</taxon>
        <taxon>Vallitaleaceae</taxon>
        <taxon>Vallitalea</taxon>
    </lineage>
</organism>
<reference evidence="8" key="1">
    <citation type="submission" date="2020-07" db="EMBL/GenBank/DDBJ databases">
        <title>Vallitalea pronyensis genome.</title>
        <authorList>
            <person name="Postec A."/>
        </authorList>
    </citation>
    <scope>NUCLEOTIDE SEQUENCE</scope>
    <source>
        <strain evidence="8">FatNI3</strain>
    </source>
</reference>
<dbReference type="EMBL" id="CP058649">
    <property type="protein sequence ID" value="QUI25734.1"/>
    <property type="molecule type" value="Genomic_DNA"/>
</dbReference>
<sequence>MSTIILYILALVLLIVSFIKDRKKTKMGIKKGWMAFKKILPILIPLFLIVGIILTVISPDMIKFALGENSGVIGVFIGLIVGSISFMPPFVTYPLGVELLEKGAGYPQVAAFVTTLMAVGIVYFTAETKFFGTKSAILRNGLGFIASLIVALVVWGVM</sequence>
<evidence type="ECO:0000313" key="9">
    <source>
        <dbReference type="Proteomes" id="UP000683246"/>
    </source>
</evidence>
<evidence type="ECO:0000256" key="6">
    <source>
        <dbReference type="ARBA" id="ARBA00023136"/>
    </source>
</evidence>
<feature type="transmembrane region" description="Helical" evidence="7">
    <location>
        <begin position="137"/>
        <end position="157"/>
    </location>
</feature>
<dbReference type="KEGG" id="vpy:HZI73_14420"/>
<feature type="transmembrane region" description="Helical" evidence="7">
    <location>
        <begin position="105"/>
        <end position="125"/>
    </location>
</feature>
<dbReference type="Pfam" id="PF03773">
    <property type="entry name" value="ArsP_1"/>
    <property type="match status" value="1"/>
</dbReference>
<comment type="similarity">
    <text evidence="2">Belongs to the UPF0718 family.</text>
</comment>
<evidence type="ECO:0000256" key="7">
    <source>
        <dbReference type="SAM" id="Phobius"/>
    </source>
</evidence>
<name>A0A8J8MQA6_9FIRM</name>
<dbReference type="AlphaFoldDB" id="A0A8J8MQA6"/>
<feature type="transmembrane region" description="Helical" evidence="7">
    <location>
        <begin position="42"/>
        <end position="59"/>
    </location>
</feature>
<comment type="subcellular location">
    <subcellularLocation>
        <location evidence="1">Cell membrane</location>
        <topology evidence="1">Multi-pass membrane protein</topology>
    </subcellularLocation>
</comment>
<feature type="transmembrane region" description="Helical" evidence="7">
    <location>
        <begin position="71"/>
        <end position="93"/>
    </location>
</feature>
<evidence type="ECO:0000256" key="1">
    <source>
        <dbReference type="ARBA" id="ARBA00004651"/>
    </source>
</evidence>
<evidence type="ECO:0000256" key="3">
    <source>
        <dbReference type="ARBA" id="ARBA00022475"/>
    </source>
</evidence>
<dbReference type="GO" id="GO:0005886">
    <property type="term" value="C:plasma membrane"/>
    <property type="evidence" value="ECO:0007669"/>
    <property type="project" value="UniProtKB-SubCell"/>
</dbReference>
<evidence type="ECO:0000256" key="2">
    <source>
        <dbReference type="ARBA" id="ARBA00006386"/>
    </source>
</evidence>
<evidence type="ECO:0000256" key="5">
    <source>
        <dbReference type="ARBA" id="ARBA00022989"/>
    </source>
</evidence>
<accession>A0A8J8MQA6</accession>
<proteinExistence type="inferred from homology"/>
<dbReference type="Proteomes" id="UP000683246">
    <property type="component" value="Chromosome"/>
</dbReference>